<keyword evidence="1 2" id="KW-0539">Nucleus</keyword>
<feature type="region of interest" description="Disordered" evidence="3">
    <location>
        <begin position="1"/>
        <end position="34"/>
    </location>
</feature>
<dbReference type="InterPro" id="IPR038704">
    <property type="entry name" value="YEAST_sf"/>
</dbReference>
<comment type="caution">
    <text evidence="5">The sequence shown here is derived from an EMBL/GenBank/DDBJ whole genome shotgun (WGS) entry which is preliminary data.</text>
</comment>
<keyword evidence="6" id="KW-1185">Reference proteome</keyword>
<dbReference type="Pfam" id="PF03366">
    <property type="entry name" value="YEATS"/>
    <property type="match status" value="1"/>
</dbReference>
<accession>A0AAV8ZMG1</accession>
<dbReference type="EMBL" id="JANEYF010001201">
    <property type="protein sequence ID" value="KAJ8965607.1"/>
    <property type="molecule type" value="Genomic_DNA"/>
</dbReference>
<organism evidence="5 6">
    <name type="scientific">Rhamnusium bicolor</name>
    <dbReference type="NCBI Taxonomy" id="1586634"/>
    <lineage>
        <taxon>Eukaryota</taxon>
        <taxon>Metazoa</taxon>
        <taxon>Ecdysozoa</taxon>
        <taxon>Arthropoda</taxon>
        <taxon>Hexapoda</taxon>
        <taxon>Insecta</taxon>
        <taxon>Pterygota</taxon>
        <taxon>Neoptera</taxon>
        <taxon>Endopterygota</taxon>
        <taxon>Coleoptera</taxon>
        <taxon>Polyphaga</taxon>
        <taxon>Cucujiformia</taxon>
        <taxon>Chrysomeloidea</taxon>
        <taxon>Cerambycidae</taxon>
        <taxon>Lepturinae</taxon>
        <taxon>Rhagiini</taxon>
        <taxon>Rhamnusium</taxon>
    </lineage>
</organism>
<evidence type="ECO:0000256" key="1">
    <source>
        <dbReference type="ARBA" id="ARBA00023242"/>
    </source>
</evidence>
<dbReference type="PROSITE" id="PS51037">
    <property type="entry name" value="YEATS"/>
    <property type="match status" value="1"/>
</dbReference>
<dbReference type="InterPro" id="IPR055129">
    <property type="entry name" value="YEATS_dom"/>
</dbReference>
<sequence>MEPDKKVIGDPDYESNNSALRKIEGKEKEQSELSSEKLSKIIAEEFNNELSFRRKQLEEIEEKICKAQKLLHLVRYVLVTSYYNKKSLEYNSTGEESGISTCLGAQNRIHPAVKKLLGSNASLELLNSRGKRRVQNKGSDSNEASTSHSATVKKIKLERKGDLEDTSKLQIIDNNQNSLRNRKKTRYRIVIGNISKWMPSLENDNTTHKWMVYVRGLEETLDMLQIIDKVIFYLHPSYKPHDVVEVNNCPFHLSRRGWGEFPLRVQIFFKCPLNKPVSIIHNLKLDKSYTGRQTLGKGMKRYIDIEPVYIKMETDMLIDIKQEANIVPINIESAKFGHDYCHEGEAVKETIIDFDPVPKHNLSLFDHSYSLPYEEYNYTSRYDYIDKNVVNVANDQQNHKLIFGLDASYNENETKCFKSSTNEETPKDKCVVRTFTTATGQPIKILPQSFNSVLLSNGNIKLVNQTQCVLKKIDSDDVLQQDLATHEKPIDYERYKLTLPKNRFKNLGEVLPYLFKRLSLWNDLAHDLDFKCTYPFWSRARAIKRMISFEGFPDSEMWNTKTFFMYARSHGYSSLTSFGTIFRTQSMELDLLMSCFSNSLPQKQFSLRNVDDDIDVTTDIKPDNGPTLSLGKSHIIDITDKTLTCHCSFVKEAALDCGVVLKSEEIIEGVVMNAAERMIYEAVRCFAESLIRRSRHHLVCQENFCEETSEITTEEIKIALNERSEIKSIINFKKKEAGNEFFFMTCL</sequence>
<evidence type="ECO:0000313" key="5">
    <source>
        <dbReference type="EMBL" id="KAJ8965607.1"/>
    </source>
</evidence>
<feature type="compositionally biased region" description="Polar residues" evidence="3">
    <location>
        <begin position="136"/>
        <end position="150"/>
    </location>
</feature>
<name>A0AAV8ZMG1_9CUCU</name>
<feature type="compositionally biased region" description="Basic and acidic residues" evidence="3">
    <location>
        <begin position="21"/>
        <end position="34"/>
    </location>
</feature>
<dbReference type="Gene3D" id="2.60.40.1970">
    <property type="entry name" value="YEATS domain"/>
    <property type="match status" value="1"/>
</dbReference>
<dbReference type="CDD" id="cd16907">
    <property type="entry name" value="YEATS_YEATS2_like"/>
    <property type="match status" value="1"/>
</dbReference>
<gene>
    <name evidence="5" type="ORF">NQ314_003998</name>
</gene>
<dbReference type="GO" id="GO:0005634">
    <property type="term" value="C:nucleus"/>
    <property type="evidence" value="ECO:0007669"/>
    <property type="project" value="UniProtKB-SubCell"/>
</dbReference>
<dbReference type="Proteomes" id="UP001162156">
    <property type="component" value="Unassembled WGS sequence"/>
</dbReference>
<protein>
    <recommendedName>
        <fullName evidence="4">YEATS domain-containing protein</fullName>
    </recommendedName>
</protein>
<reference evidence="5" key="1">
    <citation type="journal article" date="2023" name="Insect Mol. Biol.">
        <title>Genome sequencing provides insights into the evolution of gene families encoding plant cell wall-degrading enzymes in longhorned beetles.</title>
        <authorList>
            <person name="Shin N.R."/>
            <person name="Okamura Y."/>
            <person name="Kirsch R."/>
            <person name="Pauchet Y."/>
        </authorList>
    </citation>
    <scope>NUCLEOTIDE SEQUENCE</scope>
    <source>
        <strain evidence="5">RBIC_L_NR</strain>
    </source>
</reference>
<evidence type="ECO:0000256" key="2">
    <source>
        <dbReference type="PROSITE-ProRule" id="PRU00376"/>
    </source>
</evidence>
<comment type="subcellular location">
    <subcellularLocation>
        <location evidence="2">Nucleus</location>
    </subcellularLocation>
</comment>
<dbReference type="PANTHER" id="PTHR23195">
    <property type="entry name" value="YEATS DOMAIN"/>
    <property type="match status" value="1"/>
</dbReference>
<feature type="domain" description="YEATS" evidence="4">
    <location>
        <begin position="179"/>
        <end position="324"/>
    </location>
</feature>
<dbReference type="AlphaFoldDB" id="A0AAV8ZMG1"/>
<proteinExistence type="predicted"/>
<dbReference type="InterPro" id="IPR005033">
    <property type="entry name" value="YEATS"/>
</dbReference>
<dbReference type="GO" id="GO:0006355">
    <property type="term" value="P:regulation of DNA-templated transcription"/>
    <property type="evidence" value="ECO:0007669"/>
    <property type="project" value="InterPro"/>
</dbReference>
<feature type="region of interest" description="Disordered" evidence="3">
    <location>
        <begin position="128"/>
        <end position="151"/>
    </location>
</feature>
<evidence type="ECO:0000259" key="4">
    <source>
        <dbReference type="PROSITE" id="PS51037"/>
    </source>
</evidence>
<evidence type="ECO:0000313" key="6">
    <source>
        <dbReference type="Proteomes" id="UP001162156"/>
    </source>
</evidence>
<evidence type="ECO:0000256" key="3">
    <source>
        <dbReference type="SAM" id="MobiDB-lite"/>
    </source>
</evidence>